<feature type="compositionally biased region" description="Acidic residues" evidence="1">
    <location>
        <begin position="144"/>
        <end position="156"/>
    </location>
</feature>
<dbReference type="AlphaFoldDB" id="A0A0F9B6Z6"/>
<dbReference type="InterPro" id="IPR043991">
    <property type="entry name" value="Gp3-like"/>
</dbReference>
<sequence>GEMATRTIDTKTGALANRDTTTSECKVVPCQGRDCPDYGRQCKEVMNLQFLLPDVPGLGVWQIDTSSINSIRNINSAAELIRGVLGRVSMIPLLLTIEPQQVTSPVDGKLKNVHVLNLRVKEKLIDMMKMAQLPPSQVLLPAPDETELPISDDETPDLLLPQNQAPKTASKGKPKEQEVKKAEVMKDPKDPNDPDNLFDQVPEPEPKAKAKPKAEPKRDDSLVTQADIATIHSTLTFEGLTMTDLGGYMNGKMNWKIKSLQQLKKWQMVEVLAWIKAGAAVTK</sequence>
<comment type="caution">
    <text evidence="2">The sequence shown here is derived from an EMBL/GenBank/DDBJ whole genome shotgun (WGS) entry which is preliminary data.</text>
</comment>
<feature type="compositionally biased region" description="Basic and acidic residues" evidence="1">
    <location>
        <begin position="204"/>
        <end position="221"/>
    </location>
</feature>
<feature type="region of interest" description="Disordered" evidence="1">
    <location>
        <begin position="139"/>
        <end position="221"/>
    </location>
</feature>
<feature type="non-terminal residue" evidence="2">
    <location>
        <position position="1"/>
    </location>
</feature>
<name>A0A0F9B6Z6_9ZZZZ</name>
<gene>
    <name evidence="2" type="ORF">LCGC14_2564440</name>
</gene>
<accession>A0A0F9B6Z6</accession>
<dbReference type="EMBL" id="LAZR01042418">
    <property type="protein sequence ID" value="KKL09582.1"/>
    <property type="molecule type" value="Genomic_DNA"/>
</dbReference>
<evidence type="ECO:0000256" key="1">
    <source>
        <dbReference type="SAM" id="MobiDB-lite"/>
    </source>
</evidence>
<organism evidence="2">
    <name type="scientific">marine sediment metagenome</name>
    <dbReference type="NCBI Taxonomy" id="412755"/>
    <lineage>
        <taxon>unclassified sequences</taxon>
        <taxon>metagenomes</taxon>
        <taxon>ecological metagenomes</taxon>
    </lineage>
</organism>
<feature type="compositionally biased region" description="Basic and acidic residues" evidence="1">
    <location>
        <begin position="173"/>
        <end position="192"/>
    </location>
</feature>
<dbReference type="Pfam" id="PF18897">
    <property type="entry name" value="Gp3-like"/>
    <property type="match status" value="1"/>
</dbReference>
<proteinExistence type="predicted"/>
<reference evidence="2" key="1">
    <citation type="journal article" date="2015" name="Nature">
        <title>Complex archaea that bridge the gap between prokaryotes and eukaryotes.</title>
        <authorList>
            <person name="Spang A."/>
            <person name="Saw J.H."/>
            <person name="Jorgensen S.L."/>
            <person name="Zaremba-Niedzwiedzka K."/>
            <person name="Martijn J."/>
            <person name="Lind A.E."/>
            <person name="van Eijk R."/>
            <person name="Schleper C."/>
            <person name="Guy L."/>
            <person name="Ettema T.J."/>
        </authorList>
    </citation>
    <scope>NUCLEOTIDE SEQUENCE</scope>
</reference>
<protein>
    <submittedName>
        <fullName evidence="2">Uncharacterized protein</fullName>
    </submittedName>
</protein>
<evidence type="ECO:0000313" key="2">
    <source>
        <dbReference type="EMBL" id="KKL09582.1"/>
    </source>
</evidence>